<dbReference type="EMBL" id="JAJSOF020000021">
    <property type="protein sequence ID" value="KAJ4437027.1"/>
    <property type="molecule type" value="Genomic_DNA"/>
</dbReference>
<gene>
    <name evidence="2" type="ORF">ANN_17160</name>
</gene>
<organism evidence="2 3">
    <name type="scientific">Periplaneta americana</name>
    <name type="common">American cockroach</name>
    <name type="synonym">Blatta americana</name>
    <dbReference type="NCBI Taxonomy" id="6978"/>
    <lineage>
        <taxon>Eukaryota</taxon>
        <taxon>Metazoa</taxon>
        <taxon>Ecdysozoa</taxon>
        <taxon>Arthropoda</taxon>
        <taxon>Hexapoda</taxon>
        <taxon>Insecta</taxon>
        <taxon>Pterygota</taxon>
        <taxon>Neoptera</taxon>
        <taxon>Polyneoptera</taxon>
        <taxon>Dictyoptera</taxon>
        <taxon>Blattodea</taxon>
        <taxon>Blattoidea</taxon>
        <taxon>Blattidae</taxon>
        <taxon>Blattinae</taxon>
        <taxon>Periplaneta</taxon>
    </lineage>
</organism>
<protein>
    <submittedName>
        <fullName evidence="2">Uncharacterized protein</fullName>
    </submittedName>
</protein>
<evidence type="ECO:0000313" key="3">
    <source>
        <dbReference type="Proteomes" id="UP001148838"/>
    </source>
</evidence>
<accession>A0ABQ8STK4</accession>
<evidence type="ECO:0000256" key="1">
    <source>
        <dbReference type="SAM" id="MobiDB-lite"/>
    </source>
</evidence>
<feature type="compositionally biased region" description="Basic and acidic residues" evidence="1">
    <location>
        <begin position="10"/>
        <end position="22"/>
    </location>
</feature>
<sequence length="173" mass="19722">MDTSMLRRSHSVEEEAELQKDSDSDDGILSKIISSTEKVRDLKLKDLPLVHQTKKKSENSSNSTDDDSWMIGGLLGSRNTVLRFRCSALSDPPMDPPANELHMTYKTIQAETKLLSAVLHSHGMREDDPFRHYNFMTNNMIEINVVSFDWVYDYDVNMTLNCTAHVRDVEGNL</sequence>
<name>A0ABQ8STK4_PERAM</name>
<keyword evidence="3" id="KW-1185">Reference proteome</keyword>
<comment type="caution">
    <text evidence="2">The sequence shown here is derived from an EMBL/GenBank/DDBJ whole genome shotgun (WGS) entry which is preliminary data.</text>
</comment>
<reference evidence="2 3" key="1">
    <citation type="journal article" date="2022" name="Allergy">
        <title>Genome assembly and annotation of Periplaneta americana reveal a comprehensive cockroach allergen profile.</title>
        <authorList>
            <person name="Wang L."/>
            <person name="Xiong Q."/>
            <person name="Saelim N."/>
            <person name="Wang L."/>
            <person name="Nong W."/>
            <person name="Wan A.T."/>
            <person name="Shi M."/>
            <person name="Liu X."/>
            <person name="Cao Q."/>
            <person name="Hui J.H.L."/>
            <person name="Sookrung N."/>
            <person name="Leung T.F."/>
            <person name="Tungtrongchitr A."/>
            <person name="Tsui S.K.W."/>
        </authorList>
    </citation>
    <scope>NUCLEOTIDE SEQUENCE [LARGE SCALE GENOMIC DNA]</scope>
    <source>
        <strain evidence="2">PWHHKU_190912</strain>
    </source>
</reference>
<dbReference type="Proteomes" id="UP001148838">
    <property type="component" value="Unassembled WGS sequence"/>
</dbReference>
<proteinExistence type="predicted"/>
<feature type="region of interest" description="Disordered" evidence="1">
    <location>
        <begin position="1"/>
        <end position="27"/>
    </location>
</feature>
<evidence type="ECO:0000313" key="2">
    <source>
        <dbReference type="EMBL" id="KAJ4437027.1"/>
    </source>
</evidence>